<keyword evidence="2" id="KW-1133">Transmembrane helix</keyword>
<dbReference type="GO" id="GO:0005044">
    <property type="term" value="F:scavenger receptor activity"/>
    <property type="evidence" value="ECO:0007669"/>
    <property type="project" value="InterPro"/>
</dbReference>
<proteinExistence type="predicted"/>
<dbReference type="EMBL" id="RQTK01001612">
    <property type="protein sequence ID" value="RUS69657.1"/>
    <property type="molecule type" value="Genomic_DNA"/>
</dbReference>
<dbReference type="OrthoDB" id="6162545at2759"/>
<dbReference type="AlphaFoldDB" id="A0A3S1AXA0"/>
<dbReference type="Gene3D" id="2.170.300.10">
    <property type="entry name" value="Tie2 ligand-binding domain superfamily"/>
    <property type="match status" value="1"/>
</dbReference>
<feature type="non-terminal residue" evidence="3">
    <location>
        <position position="1"/>
    </location>
</feature>
<evidence type="ECO:0000256" key="2">
    <source>
        <dbReference type="SAM" id="Phobius"/>
    </source>
</evidence>
<keyword evidence="2" id="KW-0472">Membrane</keyword>
<protein>
    <recommendedName>
        <fullName evidence="5">EGF-like domain-containing protein</fullName>
    </recommendedName>
</protein>
<evidence type="ECO:0000256" key="1">
    <source>
        <dbReference type="ARBA" id="ARBA00022536"/>
    </source>
</evidence>
<feature type="transmembrane region" description="Helical" evidence="2">
    <location>
        <begin position="150"/>
        <end position="171"/>
    </location>
</feature>
<dbReference type="PANTHER" id="PTHR24043:SF8">
    <property type="entry name" value="EGF-LIKE DOMAIN-CONTAINING PROTEIN"/>
    <property type="match status" value="1"/>
</dbReference>
<dbReference type="Proteomes" id="UP000271974">
    <property type="component" value="Unassembled WGS sequence"/>
</dbReference>
<comment type="caution">
    <text evidence="3">The sequence shown here is derived from an EMBL/GenBank/DDBJ whole genome shotgun (WGS) entry which is preliminary data.</text>
</comment>
<keyword evidence="1" id="KW-0245">EGF-like domain</keyword>
<reference evidence="3 4" key="1">
    <citation type="submission" date="2019-01" db="EMBL/GenBank/DDBJ databases">
        <title>A draft genome assembly of the solar-powered sea slug Elysia chlorotica.</title>
        <authorList>
            <person name="Cai H."/>
            <person name="Li Q."/>
            <person name="Fang X."/>
            <person name="Li J."/>
            <person name="Curtis N.E."/>
            <person name="Altenburger A."/>
            <person name="Shibata T."/>
            <person name="Feng M."/>
            <person name="Maeda T."/>
            <person name="Schwartz J.A."/>
            <person name="Shigenobu S."/>
            <person name="Lundholm N."/>
            <person name="Nishiyama T."/>
            <person name="Yang H."/>
            <person name="Hasebe M."/>
            <person name="Li S."/>
            <person name="Pierce S.K."/>
            <person name="Wang J."/>
        </authorList>
    </citation>
    <scope>NUCLEOTIDE SEQUENCE [LARGE SCALE GENOMIC DNA]</scope>
    <source>
        <strain evidence="3">EC2010</strain>
        <tissue evidence="3">Whole organism of an adult</tissue>
    </source>
</reference>
<evidence type="ECO:0000313" key="3">
    <source>
        <dbReference type="EMBL" id="RUS69657.1"/>
    </source>
</evidence>
<dbReference type="InterPro" id="IPR042635">
    <property type="entry name" value="MEGF10/SREC1/2-like"/>
</dbReference>
<organism evidence="3 4">
    <name type="scientific">Elysia chlorotica</name>
    <name type="common">Eastern emerald elysia</name>
    <name type="synonym">Sea slug</name>
    <dbReference type="NCBI Taxonomy" id="188477"/>
    <lineage>
        <taxon>Eukaryota</taxon>
        <taxon>Metazoa</taxon>
        <taxon>Spiralia</taxon>
        <taxon>Lophotrochozoa</taxon>
        <taxon>Mollusca</taxon>
        <taxon>Gastropoda</taxon>
        <taxon>Heterobranchia</taxon>
        <taxon>Euthyneura</taxon>
        <taxon>Panpulmonata</taxon>
        <taxon>Sacoglossa</taxon>
        <taxon>Placobranchoidea</taxon>
        <taxon>Plakobranchidae</taxon>
        <taxon>Elysia</taxon>
    </lineage>
</organism>
<dbReference type="PANTHER" id="PTHR24043">
    <property type="entry name" value="SCAVENGER RECEPTOR CLASS F"/>
    <property type="match status" value="1"/>
</dbReference>
<keyword evidence="2" id="KW-0812">Transmembrane</keyword>
<accession>A0A3S1AXA0</accession>
<gene>
    <name evidence="3" type="ORF">EGW08_022584</name>
</gene>
<keyword evidence="4" id="KW-1185">Reference proteome</keyword>
<evidence type="ECO:0008006" key="5">
    <source>
        <dbReference type="Google" id="ProtNLM"/>
    </source>
</evidence>
<evidence type="ECO:0000313" key="4">
    <source>
        <dbReference type="Proteomes" id="UP000271974"/>
    </source>
</evidence>
<sequence length="233" mass="24988">ECPSGKYGTGCLLNCADNCNGQTTCEAETGACNRCPLGKTGEFCNQDCSFGKYGLGCNHFCSEYCHKGICNKVDGSCTQGCVANWKPPFCLTCTDGFYGAKCGNHCSDFCLNKVCESPLGACISCIEGHEGLFCDHHNEGPDKGVPKGNYVSAIIVLLSLILFLLVMSICVNSELNERKFSFEKSKTALVRRSSSGGDESIRDTSIKSGFAWDTSSISSTTITDIDEDTLDQS</sequence>
<name>A0A3S1AXA0_ELYCH</name>